<dbReference type="AlphaFoldDB" id="A0A8H8DEY6"/>
<evidence type="ECO:0000256" key="1">
    <source>
        <dbReference type="SAM" id="SignalP"/>
    </source>
</evidence>
<name>A0A8H8DEY6_9FUNG</name>
<reference evidence="2 3" key="1">
    <citation type="journal article" name="Sci. Rep.">
        <title>Genome-scale phylogenetic analyses confirm Olpidium as the closest living zoosporic fungus to the non-flagellated, terrestrial fungi.</title>
        <authorList>
            <person name="Chang Y."/>
            <person name="Rochon D."/>
            <person name="Sekimoto S."/>
            <person name="Wang Y."/>
            <person name="Chovatia M."/>
            <person name="Sandor L."/>
            <person name="Salamov A."/>
            <person name="Grigoriev I.V."/>
            <person name="Stajich J.E."/>
            <person name="Spatafora J.W."/>
        </authorList>
    </citation>
    <scope>NUCLEOTIDE SEQUENCE [LARGE SCALE GENOMIC DNA]</scope>
    <source>
        <strain evidence="2">S191</strain>
    </source>
</reference>
<sequence>MIGTLIWLILIVASMLVECCVLMRIQETKIGCPAQVAKNYLEARPNGVGRDYRNSVQAASQLLVPSALACCPSVVVQQQCGVRTRIEQEWIRRAISMRELLQDCFGVMPLRKEDSLRGFDSLNAKDVREFPAICEWDPVELANNMIENRESKAG</sequence>
<dbReference type="Proteomes" id="UP000673691">
    <property type="component" value="Unassembled WGS sequence"/>
</dbReference>
<comment type="caution">
    <text evidence="2">The sequence shown here is derived from an EMBL/GenBank/DDBJ whole genome shotgun (WGS) entry which is preliminary data.</text>
</comment>
<keyword evidence="3" id="KW-1185">Reference proteome</keyword>
<dbReference type="EMBL" id="JAEFCI010012990">
    <property type="protein sequence ID" value="KAG5455661.1"/>
    <property type="molecule type" value="Genomic_DNA"/>
</dbReference>
<evidence type="ECO:0000313" key="3">
    <source>
        <dbReference type="Proteomes" id="UP000673691"/>
    </source>
</evidence>
<evidence type="ECO:0000313" key="2">
    <source>
        <dbReference type="EMBL" id="KAG5455661.1"/>
    </source>
</evidence>
<feature type="chain" id="PRO_5034075278" evidence="1">
    <location>
        <begin position="20"/>
        <end position="154"/>
    </location>
</feature>
<proteinExistence type="predicted"/>
<keyword evidence="1" id="KW-0732">Signal</keyword>
<accession>A0A8H8DEY6</accession>
<organism evidence="2 3">
    <name type="scientific">Olpidium bornovanus</name>
    <dbReference type="NCBI Taxonomy" id="278681"/>
    <lineage>
        <taxon>Eukaryota</taxon>
        <taxon>Fungi</taxon>
        <taxon>Fungi incertae sedis</taxon>
        <taxon>Olpidiomycota</taxon>
        <taxon>Olpidiomycotina</taxon>
        <taxon>Olpidiomycetes</taxon>
        <taxon>Olpidiales</taxon>
        <taxon>Olpidiaceae</taxon>
        <taxon>Olpidium</taxon>
    </lineage>
</organism>
<feature type="signal peptide" evidence="1">
    <location>
        <begin position="1"/>
        <end position="19"/>
    </location>
</feature>
<protein>
    <submittedName>
        <fullName evidence="2">Uncharacterized protein</fullName>
    </submittedName>
</protein>
<gene>
    <name evidence="2" type="ORF">BJ554DRAFT_4839</name>
</gene>